<evidence type="ECO:0000256" key="1">
    <source>
        <dbReference type="SAM" id="Coils"/>
    </source>
</evidence>
<comment type="caution">
    <text evidence="4">The sequence shown here is derived from an EMBL/GenBank/DDBJ whole genome shotgun (WGS) entry which is preliminary data.</text>
</comment>
<evidence type="ECO:0000256" key="2">
    <source>
        <dbReference type="SAM" id="MobiDB-lite"/>
    </source>
</evidence>
<keyword evidence="5" id="KW-1185">Reference proteome</keyword>
<sequence>MSNAHSRTAFSRKAIAIAVASAVTFSGVNTVVPHSSVLAAPTAVAQDATVGQQTIDGIEYTAPHRFNAADAKGHYSIHFEEGARNVTKVILGENDAALPTGDIKVPHGTWVKDKSSDSNGKSEASFNFKPDTKTPLTPKQAVEAALVIQTGNGQSTRVSVPHRPNSPHASVLTSQTEAGQAGSWINVQKLVPQGWEIATTDEPAGTWEYDDAGGTIRFVPKTGLQAATSLRDTSLDVVAPNGDQQQTGFTVLGYPTNPQSPSFNIEMKFNEERTYLTSAPVDLRSIERTTGISREEFLALQRTDIDRADSIANNRANPAFFSADVPAGTTFDTSSWGYPTDGFNEAFGEDAKIASDISVPGQGRWVVSATENIDVVQFLFIPDDPLTVTSGSIDFRLFSQTLHEQVTPTSGLSRQDPLADFEKDLVENSLWDKGTLYYKIVDKFSETPVEEVSNPPAQDLHIINVEKQENGDYLVTRSDGETWTIKLNDGAVTDIKTDGKGNLVITINGEEKTVPLEQVKVTEENKGTPNHTVTITTPDGQSVTFNVFDIYVTDIRWNEEKGVYEVYRSDVDGGKTVWKTIDLSDLRNRIEALEKKDSPSREEYNTLVTELKEIRELVEKIKEQNNTDQEKITIIEKEITNLQNDLDDIKDRLTKVENHTDALTKCLYGGGLVGIPALLALPLLLLTQIRIPAIEQLNTQIQQQLGIYNPEIARTWGQSGGVLQAGAVLAGLAGLIGGIAYLSKECAPLTKTPAAQDTDLGKISSKLQAGSSQKD</sequence>
<keyword evidence="3" id="KW-0472">Membrane</keyword>
<reference evidence="4" key="1">
    <citation type="submission" date="2022-02" db="EMBL/GenBank/DDBJ databases">
        <title>Corynebacterium sp. from urogenital microbiome.</title>
        <authorList>
            <person name="Cappelli E.A."/>
            <person name="Ribeiro T.G."/>
            <person name="Peixe L."/>
        </authorList>
    </citation>
    <scope>NUCLEOTIDE SEQUENCE</scope>
    <source>
        <strain evidence="4">C8Ua_172</strain>
    </source>
</reference>
<accession>A0A9X3LS02</accession>
<protein>
    <submittedName>
        <fullName evidence="4">Uncharacterized protein</fullName>
    </submittedName>
</protein>
<keyword evidence="3" id="KW-0812">Transmembrane</keyword>
<keyword evidence="1" id="KW-0175">Coiled coil</keyword>
<keyword evidence="3" id="KW-1133">Transmembrane helix</keyword>
<evidence type="ECO:0000313" key="4">
    <source>
        <dbReference type="EMBL" id="MCZ9293172.1"/>
    </source>
</evidence>
<evidence type="ECO:0000313" key="5">
    <source>
        <dbReference type="Proteomes" id="UP001146468"/>
    </source>
</evidence>
<proteinExistence type="predicted"/>
<gene>
    <name evidence="4" type="ORF">L8U60_01545</name>
</gene>
<organism evidence="4 5">
    <name type="scientific">Corynebacterium meitnerae</name>
    <dbReference type="NCBI Taxonomy" id="2913498"/>
    <lineage>
        <taxon>Bacteria</taxon>
        <taxon>Bacillati</taxon>
        <taxon>Actinomycetota</taxon>
        <taxon>Actinomycetes</taxon>
        <taxon>Mycobacteriales</taxon>
        <taxon>Corynebacteriaceae</taxon>
        <taxon>Corynebacterium</taxon>
    </lineage>
</organism>
<name>A0A9X3LS02_9CORY</name>
<feature type="transmembrane region" description="Helical" evidence="3">
    <location>
        <begin position="722"/>
        <end position="742"/>
    </location>
</feature>
<feature type="coiled-coil region" evidence="1">
    <location>
        <begin position="604"/>
        <end position="659"/>
    </location>
</feature>
<evidence type="ECO:0000256" key="3">
    <source>
        <dbReference type="SAM" id="Phobius"/>
    </source>
</evidence>
<dbReference type="RefSeq" id="WP_269964623.1">
    <property type="nucleotide sequence ID" value="NZ_JAKMUS010000001.1"/>
</dbReference>
<dbReference type="EMBL" id="JAKMUS010000001">
    <property type="protein sequence ID" value="MCZ9293172.1"/>
    <property type="molecule type" value="Genomic_DNA"/>
</dbReference>
<feature type="region of interest" description="Disordered" evidence="2">
    <location>
        <begin position="109"/>
        <end position="135"/>
    </location>
</feature>
<dbReference type="Proteomes" id="UP001146468">
    <property type="component" value="Unassembled WGS sequence"/>
</dbReference>
<dbReference type="AlphaFoldDB" id="A0A9X3LS02"/>